<feature type="transmembrane region" description="Helical" evidence="5">
    <location>
        <begin position="430"/>
        <end position="448"/>
    </location>
</feature>
<dbReference type="GO" id="GO:0016887">
    <property type="term" value="F:ATP hydrolysis activity"/>
    <property type="evidence" value="ECO:0007669"/>
    <property type="project" value="InterPro"/>
</dbReference>
<dbReference type="PANTHER" id="PTHR42939">
    <property type="entry name" value="ABC TRANSPORTER ATP-BINDING PROTEIN ALBC-RELATED"/>
    <property type="match status" value="1"/>
</dbReference>
<evidence type="ECO:0000259" key="6">
    <source>
        <dbReference type="PROSITE" id="PS50893"/>
    </source>
</evidence>
<dbReference type="Pfam" id="PF12679">
    <property type="entry name" value="ABC2_membrane_2"/>
    <property type="match status" value="1"/>
</dbReference>
<feature type="compositionally biased region" description="Basic and acidic residues" evidence="4">
    <location>
        <begin position="164"/>
        <end position="178"/>
    </location>
</feature>
<evidence type="ECO:0000256" key="4">
    <source>
        <dbReference type="SAM" id="MobiDB-lite"/>
    </source>
</evidence>
<organism evidence="7 8">
    <name type="scientific">Actinokineospora spheciospongiae</name>
    <dbReference type="NCBI Taxonomy" id="909613"/>
    <lineage>
        <taxon>Bacteria</taxon>
        <taxon>Bacillati</taxon>
        <taxon>Actinomycetota</taxon>
        <taxon>Actinomycetes</taxon>
        <taxon>Pseudonocardiales</taxon>
        <taxon>Pseudonocardiaceae</taxon>
        <taxon>Actinokineospora</taxon>
    </lineage>
</organism>
<dbReference type="SMART" id="SM00382">
    <property type="entry name" value="AAA"/>
    <property type="match status" value="1"/>
</dbReference>
<dbReference type="EMBL" id="AYXG01000069">
    <property type="protein sequence ID" value="EWC62882.1"/>
    <property type="molecule type" value="Genomic_DNA"/>
</dbReference>
<accession>W7J1G7</accession>
<name>W7J1G7_9PSEU</name>
<dbReference type="Pfam" id="PF00005">
    <property type="entry name" value="ABC_tran"/>
    <property type="match status" value="1"/>
</dbReference>
<feature type="transmembrane region" description="Helical" evidence="5">
    <location>
        <begin position="403"/>
        <end position="423"/>
    </location>
</feature>
<protein>
    <submittedName>
        <fullName evidence="7">Putative transmembrane transport protein</fullName>
    </submittedName>
</protein>
<keyword evidence="5" id="KW-0472">Membrane</keyword>
<dbReference type="InterPro" id="IPR051782">
    <property type="entry name" value="ABC_Transporter_VariousFunc"/>
</dbReference>
<dbReference type="eggNOG" id="COG1131">
    <property type="taxonomic scope" value="Bacteria"/>
</dbReference>
<comment type="caution">
    <text evidence="7">The sequence shown here is derived from an EMBL/GenBank/DDBJ whole genome shotgun (WGS) entry which is preliminary data.</text>
</comment>
<feature type="transmembrane region" description="Helical" evidence="5">
    <location>
        <begin position="547"/>
        <end position="565"/>
    </location>
</feature>
<keyword evidence="1" id="KW-0813">Transport</keyword>
<dbReference type="GO" id="GO:0005524">
    <property type="term" value="F:ATP binding"/>
    <property type="evidence" value="ECO:0007669"/>
    <property type="project" value="UniProtKB-KW"/>
</dbReference>
<feature type="transmembrane region" description="Helical" evidence="5">
    <location>
        <begin position="313"/>
        <end position="335"/>
    </location>
</feature>
<keyword evidence="2" id="KW-0547">Nucleotide-binding</keyword>
<dbReference type="SUPFAM" id="SSF52540">
    <property type="entry name" value="P-loop containing nucleoside triphosphate hydrolases"/>
    <property type="match status" value="1"/>
</dbReference>
<evidence type="ECO:0000313" key="7">
    <source>
        <dbReference type="EMBL" id="EWC62882.1"/>
    </source>
</evidence>
<proteinExistence type="predicted"/>
<evidence type="ECO:0000256" key="3">
    <source>
        <dbReference type="ARBA" id="ARBA00022840"/>
    </source>
</evidence>
<dbReference type="GO" id="GO:0140359">
    <property type="term" value="F:ABC-type transporter activity"/>
    <property type="evidence" value="ECO:0007669"/>
    <property type="project" value="InterPro"/>
</dbReference>
<feature type="transmembrane region" description="Helical" evidence="5">
    <location>
        <begin position="253"/>
        <end position="270"/>
    </location>
</feature>
<dbReference type="InterPro" id="IPR003593">
    <property type="entry name" value="AAA+_ATPase"/>
</dbReference>
<gene>
    <name evidence="7" type="ORF">UO65_1830</name>
</gene>
<keyword evidence="5 7" id="KW-0812">Transmembrane</keyword>
<sequence>MNSREALPVSAGGLGREYRRGWALREVSLEVPENRIVALVGPNGAGKSTLMGLITGLLRPTTGSITVFGDRPTGRGLHPAVSYLAQQKPLYQEFTVAETLAFGARTNPTWDQHHAEHLVEQAAVPMGAAVGTLSGGQRTRVALALAPEAAAARRAAGRPGPAGPRDRAARADHRGADPRHHRGAVLARAGRTRRRVRPPRAAARGPRPAGGRRRPARRRRHPARRTGTGPHAQGGPGGSGMIWVSWRRQRPQLITLLAVLVVGAGAVVLLRSNMVDTINSLQLNGCVTRVGPECLEGSRAGDFRGAWTTELNLGQAAILALPALIGVFIGAPLFARELEQGTHVLAFTQSVSRTRWMSSKLVVALAPALVVLIALQSLVSWWLSAAGLLGPRSSGSFHFLNFGIEHASPVAHALFAFALGTFVGVVSRRTLVAMTVTLSAFTVVRFALSDVVGRLVPTQRLEVAAGESLAESRGGNLAVESGWLDAAGQRVSTDRADALAQACKTTAAGVRRTQEEWLACLPRSGLAKQYATFVPEGHAWQVHLVDASIFGGLAVLLLAGTAWVLRRQS</sequence>
<evidence type="ECO:0000256" key="5">
    <source>
        <dbReference type="SAM" id="Phobius"/>
    </source>
</evidence>
<dbReference type="PROSITE" id="PS50893">
    <property type="entry name" value="ABC_TRANSPORTER_2"/>
    <property type="match status" value="1"/>
</dbReference>
<dbReference type="AlphaFoldDB" id="W7J1G7"/>
<dbReference type="InterPro" id="IPR003439">
    <property type="entry name" value="ABC_transporter-like_ATP-bd"/>
</dbReference>
<keyword evidence="3" id="KW-0067">ATP-binding</keyword>
<dbReference type="PATRIC" id="fig|909613.9.peg.1840"/>
<dbReference type="Gene3D" id="3.40.50.300">
    <property type="entry name" value="P-loop containing nucleotide triphosphate hydrolases"/>
    <property type="match status" value="1"/>
</dbReference>
<feature type="compositionally biased region" description="Basic residues" evidence="4">
    <location>
        <begin position="210"/>
        <end position="224"/>
    </location>
</feature>
<feature type="region of interest" description="Disordered" evidence="4">
    <location>
        <begin position="152"/>
        <end position="238"/>
    </location>
</feature>
<evidence type="ECO:0000313" key="8">
    <source>
        <dbReference type="Proteomes" id="UP000019277"/>
    </source>
</evidence>
<dbReference type="STRING" id="909613.UO65_1830"/>
<dbReference type="eggNOG" id="COG1277">
    <property type="taxonomic scope" value="Bacteria"/>
</dbReference>
<dbReference type="Proteomes" id="UP000019277">
    <property type="component" value="Unassembled WGS sequence"/>
</dbReference>
<dbReference type="GO" id="GO:0005886">
    <property type="term" value="C:plasma membrane"/>
    <property type="evidence" value="ECO:0007669"/>
    <property type="project" value="UniProtKB-SubCell"/>
</dbReference>
<feature type="domain" description="ABC transporter" evidence="6">
    <location>
        <begin position="9"/>
        <end position="245"/>
    </location>
</feature>
<evidence type="ECO:0000256" key="1">
    <source>
        <dbReference type="ARBA" id="ARBA00022448"/>
    </source>
</evidence>
<dbReference type="InterPro" id="IPR027417">
    <property type="entry name" value="P-loop_NTPase"/>
</dbReference>
<dbReference type="PANTHER" id="PTHR42939:SF1">
    <property type="entry name" value="ABC TRANSPORTER ATP-BINDING PROTEIN ALBC-RELATED"/>
    <property type="match status" value="1"/>
</dbReference>
<keyword evidence="8" id="KW-1185">Reference proteome</keyword>
<feature type="transmembrane region" description="Helical" evidence="5">
    <location>
        <begin position="361"/>
        <end position="383"/>
    </location>
</feature>
<keyword evidence="5" id="KW-1133">Transmembrane helix</keyword>
<evidence type="ECO:0000256" key="2">
    <source>
        <dbReference type="ARBA" id="ARBA00022741"/>
    </source>
</evidence>
<reference evidence="7 8" key="1">
    <citation type="journal article" date="2014" name="Genome Announc.">
        <title>Draft Genome Sequence of the Antitrypanosomally Active Sponge-Associated Bacterium Actinokineospora sp. Strain EG49.</title>
        <authorList>
            <person name="Harjes J."/>
            <person name="Ryu T."/>
            <person name="Abdelmohsen U.R."/>
            <person name="Moitinho-Silva L."/>
            <person name="Horn H."/>
            <person name="Ravasi T."/>
            <person name="Hentschel U."/>
        </authorList>
    </citation>
    <scope>NUCLEOTIDE SEQUENCE [LARGE SCALE GENOMIC DNA]</scope>
    <source>
        <strain evidence="7 8">EG49</strain>
    </source>
</reference>
<feature type="compositionally biased region" description="Low complexity" evidence="4">
    <location>
        <begin position="199"/>
        <end position="209"/>
    </location>
</feature>